<feature type="compositionally biased region" description="Basic and acidic residues" evidence="1">
    <location>
        <begin position="87"/>
        <end position="99"/>
    </location>
</feature>
<dbReference type="AlphaFoldDB" id="A0A023B446"/>
<feature type="compositionally biased region" description="Basic and acidic residues" evidence="1">
    <location>
        <begin position="161"/>
        <end position="198"/>
    </location>
</feature>
<sequence>MVIVEANINQILNAVGQHRWEQSLSLGLRRVYGSAPEEVLIFTVASYLYRETSSSSALAPVDGDISPCFGKGRSSSASFVTPLPAESRARTQVSRERETAPLPPATEEADDALDLLAAPGPAGLAPGSGLAAEELDKFVDGDPDHDLDLHDLDLHDLDLHDRGNDRGNDRNYDQAQDRGEKSPGRGEKSPGRSDDVEYPHPPSPASPLESRRGPASEWETELSGVEQSKPDVSKADVLKTEQSRPGLARGDKLGEEQEPSSSQEYSEDPGRLGGSFKDGRTVSFGRPDEWRSGSSPELAKETGVKETVGSQEIRPVSRGRAKKPKPSTPIKNTPLKTTPLKTTPGARKAAPKEPVPPQWDLYCVGEENNPAAVPGEGRNKRRKNTTPPRSSRRPRKVEGN</sequence>
<gene>
    <name evidence="2" type="ORF">GNI_107020</name>
</gene>
<comment type="caution">
    <text evidence="2">The sequence shown here is derived from an EMBL/GenBank/DDBJ whole genome shotgun (WGS) entry which is preliminary data.</text>
</comment>
<feature type="compositionally biased region" description="Low complexity" evidence="1">
    <location>
        <begin position="328"/>
        <end position="344"/>
    </location>
</feature>
<reference evidence="2" key="1">
    <citation type="submission" date="2013-12" db="EMBL/GenBank/DDBJ databases">
        <authorList>
            <person name="Omoto C.K."/>
            <person name="Sibley D."/>
            <person name="Venepally P."/>
            <person name="Hadjithomas M."/>
            <person name="Karamycheva S."/>
            <person name="Brunk B."/>
            <person name="Roos D."/>
            <person name="Caler E."/>
            <person name="Lorenzi H."/>
        </authorList>
    </citation>
    <scope>NUCLEOTIDE SEQUENCE</scope>
</reference>
<dbReference type="VEuPathDB" id="CryptoDB:GNI_107020"/>
<keyword evidence="3" id="KW-1185">Reference proteome</keyword>
<feature type="region of interest" description="Disordered" evidence="1">
    <location>
        <begin position="161"/>
        <end position="400"/>
    </location>
</feature>
<dbReference type="Proteomes" id="UP000019763">
    <property type="component" value="Unassembled WGS sequence"/>
</dbReference>
<feature type="compositionally biased region" description="Basic and acidic residues" evidence="1">
    <location>
        <begin position="228"/>
        <end position="242"/>
    </location>
</feature>
<feature type="region of interest" description="Disordered" evidence="1">
    <location>
        <begin position="74"/>
        <end position="106"/>
    </location>
</feature>
<dbReference type="EMBL" id="AFNH02000796">
    <property type="protein sequence ID" value="EZG55946.1"/>
    <property type="molecule type" value="Genomic_DNA"/>
</dbReference>
<evidence type="ECO:0000256" key="1">
    <source>
        <dbReference type="SAM" id="MobiDB-lite"/>
    </source>
</evidence>
<accession>A0A023B446</accession>
<evidence type="ECO:0000313" key="2">
    <source>
        <dbReference type="EMBL" id="EZG55946.1"/>
    </source>
</evidence>
<proteinExistence type="predicted"/>
<dbReference type="GeneID" id="22913823"/>
<name>A0A023B446_GRENI</name>
<dbReference type="RefSeq" id="XP_011131403.1">
    <property type="nucleotide sequence ID" value="XM_011133101.1"/>
</dbReference>
<protein>
    <submittedName>
        <fullName evidence="2">Uncharacterized protein</fullName>
    </submittedName>
</protein>
<organism evidence="2 3">
    <name type="scientific">Gregarina niphandrodes</name>
    <name type="common">Septate eugregarine</name>
    <dbReference type="NCBI Taxonomy" id="110365"/>
    <lineage>
        <taxon>Eukaryota</taxon>
        <taxon>Sar</taxon>
        <taxon>Alveolata</taxon>
        <taxon>Apicomplexa</taxon>
        <taxon>Conoidasida</taxon>
        <taxon>Gregarinasina</taxon>
        <taxon>Eugregarinorida</taxon>
        <taxon>Gregarinidae</taxon>
        <taxon>Gregarina</taxon>
    </lineage>
</organism>
<evidence type="ECO:0000313" key="3">
    <source>
        <dbReference type="Proteomes" id="UP000019763"/>
    </source>
</evidence>
<feature type="compositionally biased region" description="Basic residues" evidence="1">
    <location>
        <begin position="379"/>
        <end position="400"/>
    </location>
</feature>